<dbReference type="AlphaFoldDB" id="A0A4Y9ZS00"/>
<dbReference type="OrthoDB" id="3437016at2759"/>
<dbReference type="STRING" id="135208.A0A4Y9ZS00"/>
<protein>
    <recommendedName>
        <fullName evidence="8">Major facilitator superfamily (MFS) profile domain-containing protein</fullName>
    </recommendedName>
</protein>
<dbReference type="PROSITE" id="PS00216">
    <property type="entry name" value="SUGAR_TRANSPORT_1"/>
    <property type="match status" value="1"/>
</dbReference>
<feature type="transmembrane region" description="Helical" evidence="7">
    <location>
        <begin position="25"/>
        <end position="51"/>
    </location>
</feature>
<keyword evidence="4 7" id="KW-0812">Transmembrane</keyword>
<feature type="transmembrane region" description="Helical" evidence="7">
    <location>
        <begin position="63"/>
        <end position="82"/>
    </location>
</feature>
<organism evidence="9 10">
    <name type="scientific">Hericium alpestre</name>
    <dbReference type="NCBI Taxonomy" id="135208"/>
    <lineage>
        <taxon>Eukaryota</taxon>
        <taxon>Fungi</taxon>
        <taxon>Dikarya</taxon>
        <taxon>Basidiomycota</taxon>
        <taxon>Agaricomycotina</taxon>
        <taxon>Agaricomycetes</taxon>
        <taxon>Russulales</taxon>
        <taxon>Hericiaceae</taxon>
        <taxon>Hericium</taxon>
    </lineage>
</organism>
<proteinExistence type="inferred from homology"/>
<feature type="transmembrane region" description="Helical" evidence="7">
    <location>
        <begin position="222"/>
        <end position="241"/>
    </location>
</feature>
<keyword evidence="3" id="KW-0813">Transport</keyword>
<feature type="transmembrane region" description="Helical" evidence="7">
    <location>
        <begin position="247"/>
        <end position="267"/>
    </location>
</feature>
<accession>A0A4Y9ZS00</accession>
<feature type="transmembrane region" description="Helical" evidence="7">
    <location>
        <begin position="391"/>
        <end position="408"/>
    </location>
</feature>
<reference evidence="9 10" key="1">
    <citation type="submission" date="2019-02" db="EMBL/GenBank/DDBJ databases">
        <title>Genome sequencing of the rare red list fungi Hericium alpestre (H. flagellum).</title>
        <authorList>
            <person name="Buettner E."/>
            <person name="Kellner H."/>
        </authorList>
    </citation>
    <scope>NUCLEOTIDE SEQUENCE [LARGE SCALE GENOMIC DNA]</scope>
    <source>
        <strain evidence="9 10">DSM 108284</strain>
    </source>
</reference>
<comment type="similarity">
    <text evidence="2">Belongs to the major facilitator superfamily.</text>
</comment>
<feature type="transmembrane region" description="Helical" evidence="7">
    <location>
        <begin position="327"/>
        <end position="345"/>
    </location>
</feature>
<evidence type="ECO:0000256" key="6">
    <source>
        <dbReference type="ARBA" id="ARBA00023136"/>
    </source>
</evidence>
<dbReference type="Pfam" id="PF07690">
    <property type="entry name" value="MFS_1"/>
    <property type="match status" value="1"/>
</dbReference>
<comment type="caution">
    <text evidence="9">The sequence shown here is derived from an EMBL/GenBank/DDBJ whole genome shotgun (WGS) entry which is preliminary data.</text>
</comment>
<evidence type="ECO:0000256" key="4">
    <source>
        <dbReference type="ARBA" id="ARBA00022692"/>
    </source>
</evidence>
<feature type="transmembrane region" description="Helical" evidence="7">
    <location>
        <begin position="288"/>
        <end position="307"/>
    </location>
</feature>
<evidence type="ECO:0000313" key="9">
    <source>
        <dbReference type="EMBL" id="TFY76571.1"/>
    </source>
</evidence>
<dbReference type="EMBL" id="SFCI01001166">
    <property type="protein sequence ID" value="TFY76571.1"/>
    <property type="molecule type" value="Genomic_DNA"/>
</dbReference>
<dbReference type="InterPro" id="IPR011701">
    <property type="entry name" value="MFS"/>
</dbReference>
<dbReference type="PANTHER" id="PTHR23501">
    <property type="entry name" value="MAJOR FACILITATOR SUPERFAMILY"/>
    <property type="match status" value="1"/>
</dbReference>
<dbReference type="PANTHER" id="PTHR23501:SF102">
    <property type="entry name" value="DRUG TRANSPORTER, PUTATIVE (AFU_ORTHOLOGUE AFUA_3G08530)-RELATED"/>
    <property type="match status" value="1"/>
</dbReference>
<name>A0A4Y9ZS00_9AGAM</name>
<keyword evidence="5 7" id="KW-1133">Transmembrane helix</keyword>
<feature type="transmembrane region" description="Helical" evidence="7">
    <location>
        <begin position="155"/>
        <end position="175"/>
    </location>
</feature>
<dbReference type="FunFam" id="1.20.1720.10:FF:000013">
    <property type="entry name" value="Related to multidrug resistance proteins"/>
    <property type="match status" value="1"/>
</dbReference>
<dbReference type="InterPro" id="IPR005829">
    <property type="entry name" value="Sugar_transporter_CS"/>
</dbReference>
<evidence type="ECO:0000313" key="10">
    <source>
        <dbReference type="Proteomes" id="UP000298061"/>
    </source>
</evidence>
<feature type="transmembrane region" description="Helical" evidence="7">
    <location>
        <begin position="352"/>
        <end position="371"/>
    </location>
</feature>
<evidence type="ECO:0000256" key="7">
    <source>
        <dbReference type="SAM" id="Phobius"/>
    </source>
</evidence>
<comment type="subcellular location">
    <subcellularLocation>
        <location evidence="1">Endomembrane system</location>
        <topology evidence="1">Multi-pass membrane protein</topology>
    </subcellularLocation>
</comment>
<gene>
    <name evidence="9" type="ORF">EWM64_g7441</name>
</gene>
<dbReference type="Gene3D" id="1.20.1250.20">
    <property type="entry name" value="MFS general substrate transporter like domains"/>
    <property type="match status" value="1"/>
</dbReference>
<dbReference type="InterPro" id="IPR020846">
    <property type="entry name" value="MFS_dom"/>
</dbReference>
<feature type="domain" description="Major facilitator superfamily (MFS) profile" evidence="8">
    <location>
        <begin position="29"/>
        <end position="539"/>
    </location>
</feature>
<keyword evidence="10" id="KW-1185">Reference proteome</keyword>
<dbReference type="GO" id="GO:0005886">
    <property type="term" value="C:plasma membrane"/>
    <property type="evidence" value="ECO:0007669"/>
    <property type="project" value="TreeGrafter"/>
</dbReference>
<evidence type="ECO:0000256" key="3">
    <source>
        <dbReference type="ARBA" id="ARBA00022448"/>
    </source>
</evidence>
<feature type="transmembrane region" description="Helical" evidence="7">
    <location>
        <begin position="181"/>
        <end position="201"/>
    </location>
</feature>
<evidence type="ECO:0000259" key="8">
    <source>
        <dbReference type="PROSITE" id="PS50850"/>
    </source>
</evidence>
<feature type="transmembrane region" description="Helical" evidence="7">
    <location>
        <begin position="94"/>
        <end position="112"/>
    </location>
</feature>
<sequence length="539" mass="57953">MESPTGTLTSQQGALEPARRGKGSAFWLTFAAIIMSIFLSALDLTAVSTALPTITKKLNGGSDFSWVGSAYALASTAVLPLSGKLADVFGRKPVMLASIVFFAVGSALAGAAQSMNMLIAARAVQGIGGGGIINMTETIVSDLVPLAERGMYQGIIGLVWSLACAFGPVVGGALAQSAWRWLFFLNLPLTAIAFVLVTLFLRVRTPEGSIREKLARVDWIGNLIVIAGTTIAIVGLTWAGIQHPWDSAAVLAPLIIGLALIFGFLIYEFKVPREPTVPYDVLSNRTTLSAYLSTFVHGITSIAIIYYMPIYFQACFGASPIRSGVDLLATALVISPWAMFSGLMVQLMKRYIPANIMGWVLTIVGFGLLSLLKSDSSFTGTVFPVLAPLSVERTAAALAFFAFVRAFAQVRRPARIISNLCSWDEKCQTWGITIASTILQNELKKKLPVEFASQFQGGFEIAYAAIPLISGLEEPLRSQARAAFADSMSIIWKTMIGISGLGLLTVPFLKEVPMHAETQDKFGLREEHALKDLETPERA</sequence>
<dbReference type="GO" id="GO:0022857">
    <property type="term" value="F:transmembrane transporter activity"/>
    <property type="evidence" value="ECO:0007669"/>
    <property type="project" value="InterPro"/>
</dbReference>
<evidence type="ECO:0000256" key="5">
    <source>
        <dbReference type="ARBA" id="ARBA00022989"/>
    </source>
</evidence>
<dbReference type="PROSITE" id="PS50850">
    <property type="entry name" value="MFS"/>
    <property type="match status" value="1"/>
</dbReference>
<dbReference type="SUPFAM" id="SSF103473">
    <property type="entry name" value="MFS general substrate transporter"/>
    <property type="match status" value="1"/>
</dbReference>
<dbReference type="GO" id="GO:0012505">
    <property type="term" value="C:endomembrane system"/>
    <property type="evidence" value="ECO:0007669"/>
    <property type="project" value="UniProtKB-SubCell"/>
</dbReference>
<dbReference type="Proteomes" id="UP000298061">
    <property type="component" value="Unassembled WGS sequence"/>
</dbReference>
<keyword evidence="6 7" id="KW-0472">Membrane</keyword>
<dbReference type="InterPro" id="IPR036259">
    <property type="entry name" value="MFS_trans_sf"/>
</dbReference>
<evidence type="ECO:0000256" key="2">
    <source>
        <dbReference type="ARBA" id="ARBA00008335"/>
    </source>
</evidence>
<evidence type="ECO:0000256" key="1">
    <source>
        <dbReference type="ARBA" id="ARBA00004127"/>
    </source>
</evidence>